<keyword evidence="4" id="KW-0804">Transcription</keyword>
<evidence type="ECO:0000256" key="4">
    <source>
        <dbReference type="ARBA" id="ARBA00023163"/>
    </source>
</evidence>
<feature type="domain" description="HTH merR-type" evidence="5">
    <location>
        <begin position="1"/>
        <end position="56"/>
    </location>
</feature>
<dbReference type="Proteomes" id="UP000076796">
    <property type="component" value="Unassembled WGS sequence"/>
</dbReference>
<dbReference type="InterPro" id="IPR009061">
    <property type="entry name" value="DNA-bd_dom_put_sf"/>
</dbReference>
<name>A0A163F4R6_9BACL</name>
<keyword evidence="2" id="KW-0805">Transcription regulation</keyword>
<dbReference type="PRINTS" id="PR00040">
    <property type="entry name" value="HTHMERR"/>
</dbReference>
<accession>A0A163F4R6</accession>
<dbReference type="Pfam" id="PF13411">
    <property type="entry name" value="MerR_1"/>
    <property type="match status" value="1"/>
</dbReference>
<sequence>MGIRPIDIAKKLGITTSALKHYEKWGIVPPAERAPNGYRVYTEEHAAYFECIRAMFPGFGVDVTKKVMVKLQEQEVDEALWIVSEVQARLQQDKILAERTIRILDTEQLDIVDARGRKKELTIGDVAAETGVPTSAIRHWEKEGILNLPRDQDNGYRKFDDAQIRQIMIIRILRSANYPLEVIKDVLQELEHHHVHNARRVLKDTLVYLNYRNHNQMRGVHYLYQLCRVLKLM</sequence>
<protein>
    <submittedName>
        <fullName evidence="6">Transcriptional regulator</fullName>
    </submittedName>
</protein>
<evidence type="ECO:0000256" key="3">
    <source>
        <dbReference type="ARBA" id="ARBA00023125"/>
    </source>
</evidence>
<dbReference type="RefSeq" id="WP_063480258.1">
    <property type="nucleotide sequence ID" value="NZ_CP147845.1"/>
</dbReference>
<evidence type="ECO:0000313" key="6">
    <source>
        <dbReference type="EMBL" id="KZS44159.1"/>
    </source>
</evidence>
<dbReference type="InterPro" id="IPR000551">
    <property type="entry name" value="MerR-type_HTH_dom"/>
</dbReference>
<dbReference type="InterPro" id="IPR047057">
    <property type="entry name" value="MerR_fam"/>
</dbReference>
<keyword evidence="1" id="KW-0678">Repressor</keyword>
<evidence type="ECO:0000259" key="5">
    <source>
        <dbReference type="PROSITE" id="PS50937"/>
    </source>
</evidence>
<dbReference type="OrthoDB" id="122388at2"/>
<dbReference type="AlphaFoldDB" id="A0A163F4R6"/>
<proteinExistence type="predicted"/>
<dbReference type="PANTHER" id="PTHR30204:SF69">
    <property type="entry name" value="MERR-FAMILY TRANSCRIPTIONAL REGULATOR"/>
    <property type="match status" value="1"/>
</dbReference>
<dbReference type="GO" id="GO:0003700">
    <property type="term" value="F:DNA-binding transcription factor activity"/>
    <property type="evidence" value="ECO:0007669"/>
    <property type="project" value="InterPro"/>
</dbReference>
<dbReference type="PROSITE" id="PS50937">
    <property type="entry name" value="HTH_MERR_2"/>
    <property type="match status" value="2"/>
</dbReference>
<dbReference type="PANTHER" id="PTHR30204">
    <property type="entry name" value="REDOX-CYCLING DRUG-SENSING TRANSCRIPTIONAL ACTIVATOR SOXR"/>
    <property type="match status" value="1"/>
</dbReference>
<evidence type="ECO:0000256" key="1">
    <source>
        <dbReference type="ARBA" id="ARBA00022491"/>
    </source>
</evidence>
<feature type="domain" description="HTH merR-type" evidence="5">
    <location>
        <begin position="120"/>
        <end position="189"/>
    </location>
</feature>
<dbReference type="Gene3D" id="1.10.1660.10">
    <property type="match status" value="2"/>
</dbReference>
<dbReference type="EMBL" id="LWMH01000002">
    <property type="protein sequence ID" value="KZS44159.1"/>
    <property type="molecule type" value="Genomic_DNA"/>
</dbReference>
<organism evidence="6 7">
    <name type="scientific">Paenibacillus glucanolyticus</name>
    <dbReference type="NCBI Taxonomy" id="59843"/>
    <lineage>
        <taxon>Bacteria</taxon>
        <taxon>Bacillati</taxon>
        <taxon>Bacillota</taxon>
        <taxon>Bacilli</taxon>
        <taxon>Bacillales</taxon>
        <taxon>Paenibacillaceae</taxon>
        <taxon>Paenibacillus</taxon>
    </lineage>
</organism>
<keyword evidence="3" id="KW-0238">DNA-binding</keyword>
<comment type="caution">
    <text evidence="6">The sequence shown here is derived from an EMBL/GenBank/DDBJ whole genome shotgun (WGS) entry which is preliminary data.</text>
</comment>
<dbReference type="SUPFAM" id="SSF46955">
    <property type="entry name" value="Putative DNA-binding domain"/>
    <property type="match status" value="2"/>
</dbReference>
<keyword evidence="7" id="KW-1185">Reference proteome</keyword>
<reference evidence="6" key="1">
    <citation type="journal article" date="2016" name="Genome Announc.">
        <title>Draft genomes of two strains of Paenibacillus glucanolyticus with capability to degrade lignocellulose.</title>
        <authorList>
            <person name="Mathews S.L."/>
            <person name="Pawlak J."/>
            <person name="Grunden A.M."/>
        </authorList>
    </citation>
    <scope>NUCLEOTIDE SEQUENCE [LARGE SCALE GENOMIC DNA]</scope>
    <source>
        <strain evidence="6">SLM1</strain>
    </source>
</reference>
<dbReference type="Pfam" id="PF00376">
    <property type="entry name" value="MerR"/>
    <property type="match status" value="1"/>
</dbReference>
<dbReference type="GO" id="GO:0003677">
    <property type="term" value="F:DNA binding"/>
    <property type="evidence" value="ECO:0007669"/>
    <property type="project" value="UniProtKB-KW"/>
</dbReference>
<dbReference type="GeneID" id="97554261"/>
<dbReference type="SMART" id="SM00422">
    <property type="entry name" value="HTH_MERR"/>
    <property type="match status" value="2"/>
</dbReference>
<evidence type="ECO:0000313" key="7">
    <source>
        <dbReference type="Proteomes" id="UP000076796"/>
    </source>
</evidence>
<gene>
    <name evidence="6" type="ORF">AWU65_29255</name>
</gene>
<evidence type="ECO:0000256" key="2">
    <source>
        <dbReference type="ARBA" id="ARBA00023015"/>
    </source>
</evidence>
<dbReference type="STRING" id="59843.A3958_01515"/>